<feature type="compositionally biased region" description="Low complexity" evidence="7">
    <location>
        <begin position="13"/>
        <end position="26"/>
    </location>
</feature>
<dbReference type="PROSITE" id="PS51608">
    <property type="entry name" value="SAM_MT_UBIE"/>
    <property type="match status" value="1"/>
</dbReference>
<dbReference type="RefSeq" id="WP_088823832.1">
    <property type="nucleotide sequence ID" value="NZ_FZLN01000003.1"/>
</dbReference>
<feature type="binding site" evidence="6">
    <location>
        <position position="151"/>
    </location>
    <ligand>
        <name>S-adenosyl-L-methionine</name>
        <dbReference type="ChEBI" id="CHEBI:59789"/>
    </ligand>
</feature>
<dbReference type="GO" id="GO:0009234">
    <property type="term" value="P:menaquinone biosynthetic process"/>
    <property type="evidence" value="ECO:0007669"/>
    <property type="project" value="UniProtKB-UniRule"/>
</dbReference>
<dbReference type="NCBIfam" id="NF001240">
    <property type="entry name" value="PRK00216.1-1"/>
    <property type="match status" value="1"/>
</dbReference>
<dbReference type="UniPathway" id="UPA00079">
    <property type="reaction ID" value="UER00169"/>
</dbReference>
<keyword evidence="2 6" id="KW-0489">Methyltransferase</keyword>
<comment type="catalytic activity">
    <reaction evidence="6">
        <text>a 2-methoxy-6-(all-trans-polyprenyl)benzene-1,4-diol + S-adenosyl-L-methionine = a 5-methoxy-2-methyl-3-(all-trans-polyprenyl)benzene-1,4-diol + S-adenosyl-L-homocysteine + H(+)</text>
        <dbReference type="Rhea" id="RHEA:28286"/>
        <dbReference type="Rhea" id="RHEA-COMP:10858"/>
        <dbReference type="Rhea" id="RHEA-COMP:10859"/>
        <dbReference type="ChEBI" id="CHEBI:15378"/>
        <dbReference type="ChEBI" id="CHEBI:57856"/>
        <dbReference type="ChEBI" id="CHEBI:59789"/>
        <dbReference type="ChEBI" id="CHEBI:84166"/>
        <dbReference type="ChEBI" id="CHEBI:84167"/>
        <dbReference type="EC" id="2.1.1.201"/>
    </reaction>
</comment>
<keyword evidence="4 6" id="KW-0831">Ubiquinone biosynthesis</keyword>
<feature type="binding site" evidence="6">
    <location>
        <position position="196"/>
    </location>
    <ligand>
        <name>S-adenosyl-L-methionine</name>
        <dbReference type="ChEBI" id="CHEBI:59789"/>
    </ligand>
</feature>
<dbReference type="NCBIfam" id="NF001244">
    <property type="entry name" value="PRK00216.1-5"/>
    <property type="match status" value="1"/>
</dbReference>
<comment type="catalytic activity">
    <reaction evidence="6">
        <text>a 2-demethylmenaquinol + S-adenosyl-L-methionine = a menaquinol + S-adenosyl-L-homocysteine + H(+)</text>
        <dbReference type="Rhea" id="RHEA:42640"/>
        <dbReference type="Rhea" id="RHEA-COMP:9539"/>
        <dbReference type="Rhea" id="RHEA-COMP:9563"/>
        <dbReference type="ChEBI" id="CHEBI:15378"/>
        <dbReference type="ChEBI" id="CHEBI:18151"/>
        <dbReference type="ChEBI" id="CHEBI:55437"/>
        <dbReference type="ChEBI" id="CHEBI:57856"/>
        <dbReference type="ChEBI" id="CHEBI:59789"/>
        <dbReference type="EC" id="2.1.1.163"/>
    </reaction>
</comment>
<dbReference type="InterPro" id="IPR023576">
    <property type="entry name" value="UbiE/COQ5_MeTrFase_CS"/>
</dbReference>
<dbReference type="EC" id="2.1.1.201" evidence="6"/>
<dbReference type="PROSITE" id="PS01183">
    <property type="entry name" value="UBIE_1"/>
    <property type="match status" value="1"/>
</dbReference>
<dbReference type="OrthoDB" id="9808140at2"/>
<dbReference type="HAMAP" id="MF_01813">
    <property type="entry name" value="MenG_UbiE_methyltr"/>
    <property type="match status" value="1"/>
</dbReference>
<evidence type="ECO:0000256" key="1">
    <source>
        <dbReference type="ARBA" id="ARBA00022428"/>
    </source>
</evidence>
<dbReference type="SUPFAM" id="SSF53335">
    <property type="entry name" value="S-adenosyl-L-methionine-dependent methyltransferases"/>
    <property type="match status" value="1"/>
</dbReference>
<keyword evidence="5 6" id="KW-0949">S-adenosyl-L-methionine</keyword>
<evidence type="ECO:0000256" key="5">
    <source>
        <dbReference type="ARBA" id="ARBA00022691"/>
    </source>
</evidence>
<gene>
    <name evidence="6" type="primary">ubiE</name>
    <name evidence="8" type="ORF">SAMN05444584_1761</name>
</gene>
<comment type="pathway">
    <text evidence="6">Quinol/quinone metabolism; menaquinone biosynthesis; menaquinol from 1,4-dihydroxy-2-naphthoate: step 2/2.</text>
</comment>
<evidence type="ECO:0000256" key="4">
    <source>
        <dbReference type="ARBA" id="ARBA00022688"/>
    </source>
</evidence>
<protein>
    <recommendedName>
        <fullName evidence="6">Ubiquinone/menaquinone biosynthesis C-methyltransferase UbiE</fullName>
        <ecNumber evidence="6">2.1.1.163</ecNumber>
        <ecNumber evidence="6">2.1.1.201</ecNumber>
    </recommendedName>
    <alternativeName>
        <fullName evidence="6">2-methoxy-6-polyprenyl-1,4-benzoquinol methylase</fullName>
    </alternativeName>
    <alternativeName>
        <fullName evidence="6">Demethylmenaquinone methyltransferase</fullName>
    </alternativeName>
</protein>
<evidence type="ECO:0000313" key="9">
    <source>
        <dbReference type="Proteomes" id="UP000243463"/>
    </source>
</evidence>
<comment type="similarity">
    <text evidence="6">Belongs to the class I-like SAM-binding methyltransferase superfamily. MenG/UbiE family.</text>
</comment>
<dbReference type="NCBIfam" id="TIGR01934">
    <property type="entry name" value="MenG_MenH_UbiE"/>
    <property type="match status" value="1"/>
</dbReference>
<keyword evidence="9" id="KW-1185">Reference proteome</keyword>
<dbReference type="PANTHER" id="PTHR43591">
    <property type="entry name" value="METHYLTRANSFERASE"/>
    <property type="match status" value="1"/>
</dbReference>
<dbReference type="CDD" id="cd02440">
    <property type="entry name" value="AdoMet_MTases"/>
    <property type="match status" value="1"/>
</dbReference>
<evidence type="ECO:0000256" key="3">
    <source>
        <dbReference type="ARBA" id="ARBA00022679"/>
    </source>
</evidence>
<dbReference type="Proteomes" id="UP000243463">
    <property type="component" value="Unassembled WGS sequence"/>
</dbReference>
<dbReference type="GO" id="GO:0032259">
    <property type="term" value="P:methylation"/>
    <property type="evidence" value="ECO:0007669"/>
    <property type="project" value="UniProtKB-KW"/>
</dbReference>
<reference evidence="9" key="1">
    <citation type="submission" date="2017-06" db="EMBL/GenBank/DDBJ databases">
        <authorList>
            <person name="Varghese N."/>
            <person name="Submissions S."/>
        </authorList>
    </citation>
    <scope>NUCLEOTIDE SEQUENCE [LARGE SCALE GENOMIC DNA]</scope>
    <source>
        <strain evidence="9">ANC 5114</strain>
    </source>
</reference>
<dbReference type="PANTHER" id="PTHR43591:SF24">
    <property type="entry name" value="2-METHOXY-6-POLYPRENYL-1,4-BENZOQUINOL METHYLASE, MITOCHONDRIAL"/>
    <property type="match status" value="1"/>
</dbReference>
<dbReference type="UniPathway" id="UPA00232"/>
<keyword evidence="1 6" id="KW-0474">Menaquinone biosynthesis</keyword>
<dbReference type="EC" id="2.1.1.163" evidence="6"/>
<dbReference type="Pfam" id="PF01209">
    <property type="entry name" value="Ubie_methyltran"/>
    <property type="match status" value="1"/>
</dbReference>
<feature type="binding site" evidence="6">
    <location>
        <position position="130"/>
    </location>
    <ligand>
        <name>S-adenosyl-L-methionine</name>
        <dbReference type="ChEBI" id="CHEBI:59789"/>
    </ligand>
</feature>
<name>A0A217EHW4_9GAMM</name>
<evidence type="ECO:0000256" key="6">
    <source>
        <dbReference type="HAMAP-Rule" id="MF_01813"/>
    </source>
</evidence>
<proteinExistence type="inferred from homology"/>
<comment type="pathway">
    <text evidence="6">Cofactor biosynthesis; ubiquinone biosynthesis.</text>
</comment>
<evidence type="ECO:0000256" key="7">
    <source>
        <dbReference type="SAM" id="MobiDB-lite"/>
    </source>
</evidence>
<dbReference type="InterPro" id="IPR004033">
    <property type="entry name" value="UbiE/COQ5_MeTrFase"/>
</dbReference>
<keyword evidence="3 6" id="KW-0808">Transferase</keyword>
<organism evidence="8 9">
    <name type="scientific">Acinetobacter apis</name>
    <dbReference type="NCBI Taxonomy" id="1229165"/>
    <lineage>
        <taxon>Bacteria</taxon>
        <taxon>Pseudomonadati</taxon>
        <taxon>Pseudomonadota</taxon>
        <taxon>Gammaproteobacteria</taxon>
        <taxon>Moraxellales</taxon>
        <taxon>Moraxellaceae</taxon>
        <taxon>Acinetobacter</taxon>
    </lineage>
</organism>
<dbReference type="Gene3D" id="3.40.50.150">
    <property type="entry name" value="Vaccinia Virus protein VP39"/>
    <property type="match status" value="1"/>
</dbReference>
<dbReference type="AlphaFoldDB" id="A0A217EHW4"/>
<dbReference type="GO" id="GO:0009060">
    <property type="term" value="P:aerobic respiration"/>
    <property type="evidence" value="ECO:0007669"/>
    <property type="project" value="UniProtKB-UniRule"/>
</dbReference>
<dbReference type="FunFam" id="3.40.50.150:FF:000014">
    <property type="entry name" value="Ubiquinone/menaquinone biosynthesis C-methyltransferase UbiE"/>
    <property type="match status" value="1"/>
</dbReference>
<dbReference type="GO" id="GO:0043770">
    <property type="term" value="F:demethylmenaquinone methyltransferase activity"/>
    <property type="evidence" value="ECO:0007669"/>
    <property type="project" value="UniProtKB-UniRule"/>
</dbReference>
<dbReference type="GO" id="GO:0008425">
    <property type="term" value="F:2-methoxy-6-polyprenyl-1,4-benzoquinol methyltransferase activity"/>
    <property type="evidence" value="ECO:0007669"/>
    <property type="project" value="UniProtKB-UniRule"/>
</dbReference>
<dbReference type="InterPro" id="IPR029063">
    <property type="entry name" value="SAM-dependent_MTases_sf"/>
</dbReference>
<evidence type="ECO:0000256" key="2">
    <source>
        <dbReference type="ARBA" id="ARBA00022603"/>
    </source>
</evidence>
<accession>A0A217EHW4</accession>
<dbReference type="EMBL" id="FZLN01000003">
    <property type="protein sequence ID" value="SNQ29790.1"/>
    <property type="molecule type" value="Genomic_DNA"/>
</dbReference>
<sequence length="307" mass="34065">MSNEKQTPKAEQASAEPSPFLSSPLPEGTPQGQQQTLKEITQETAIPYYNLPRGAGRDDYVGETTHFGFSTISTKDKEQKVAHVFHSVAKKYDLMNDLMSFGIHRLWKRFAIQMSGVRKGQHVLDIAGGTGDLAKVFSREVGPSGRVVLSDINESMLNVGRDRLIDAGCGNVDYVLANAESLEPFADNSFDLVTISFGLRNVTDKDAALDAMYRVLKPGGRLLILEFSKPVFEPFSKLYDLYSFTALPVMGKIIANDAESYKYLAESIRMHPDQRTLKGMMENAQFQNCDYHNLTGGIVAVHRGFKV</sequence>
<dbReference type="PROSITE" id="PS01184">
    <property type="entry name" value="UBIE_2"/>
    <property type="match status" value="1"/>
</dbReference>
<comment type="function">
    <text evidence="6">Methyltransferase required for the conversion of demethylmenaquinol (DMKH2) to menaquinol (MKH2) and the conversion of 2-polyprenyl-6-methoxy-1,4-benzoquinol (DDMQH2) to 2-polyprenyl-3-methyl-6-methoxy-1,4-benzoquinol (DMQH2).</text>
</comment>
<feature type="region of interest" description="Disordered" evidence="7">
    <location>
        <begin position="1"/>
        <end position="35"/>
    </location>
</feature>
<feature type="binding site" evidence="6">
    <location>
        <begin position="178"/>
        <end position="179"/>
    </location>
    <ligand>
        <name>S-adenosyl-L-methionine</name>
        <dbReference type="ChEBI" id="CHEBI:59789"/>
    </ligand>
</feature>
<evidence type="ECO:0000313" key="8">
    <source>
        <dbReference type="EMBL" id="SNQ29790.1"/>
    </source>
</evidence>